<dbReference type="KEGG" id="rsb:RS694_12350"/>
<dbReference type="AlphaFoldDB" id="A0A1P8KB76"/>
<gene>
    <name evidence="6" type="ORF">RS694_12350</name>
</gene>
<dbReference type="RefSeq" id="WP_076069646.1">
    <property type="nucleotide sequence ID" value="NZ_CP019239.1"/>
</dbReference>
<name>A0A1P8KB76_9BURK</name>
<keyword evidence="4" id="KW-0472">Membrane</keyword>
<feature type="region of interest" description="Disordered" evidence="5">
    <location>
        <begin position="62"/>
        <end position="111"/>
    </location>
</feature>
<evidence type="ECO:0000256" key="3">
    <source>
        <dbReference type="ARBA" id="ARBA00022989"/>
    </source>
</evidence>
<protein>
    <submittedName>
        <fullName evidence="6">Protein TolA</fullName>
    </submittedName>
</protein>
<dbReference type="GO" id="GO:0043213">
    <property type="term" value="P:bacteriocin transport"/>
    <property type="evidence" value="ECO:0007669"/>
    <property type="project" value="InterPro"/>
</dbReference>
<evidence type="ECO:0000256" key="2">
    <source>
        <dbReference type="ARBA" id="ARBA00022692"/>
    </source>
</evidence>
<dbReference type="Proteomes" id="UP000186110">
    <property type="component" value="Chromosome"/>
</dbReference>
<evidence type="ECO:0000313" key="6">
    <source>
        <dbReference type="EMBL" id="APW43238.1"/>
    </source>
</evidence>
<evidence type="ECO:0000256" key="4">
    <source>
        <dbReference type="ARBA" id="ARBA00023136"/>
    </source>
</evidence>
<accession>A0A1P8KB76</accession>
<dbReference type="InterPro" id="IPR014161">
    <property type="entry name" value="Tol-Pal_TolA"/>
</dbReference>
<dbReference type="Gene3D" id="3.30.1150.10">
    <property type="match status" value="1"/>
</dbReference>
<comment type="subcellular location">
    <subcellularLocation>
        <location evidence="1">Membrane</location>
        <topology evidence="1">Single-pass membrane protein</topology>
    </subcellularLocation>
</comment>
<sequence>MSTLRERMEFAPPPTPGLVRAMLLAILAHAALLAVLAVGVQWKREATPVTVEAELWSALPVEAAAPAAEEPPPEPEPPQPPEPAPVVQPPPVVAPPAPVPPPQVDIALAKEKEKAKLLKEKQLQQEKAEQEKKKLALEKEKELKEKQLKEKLAKDKAEKEKQDKLARDKKAQQDQSAQKADKAKALAEAKKLEEIRQQNLKRMAGLAGSGGSGQPGSTSTAMQSSGPSANYSGRVAARIKPNVTYIDTIVGNPKTEVTVTLSPSGDILSSRISKRSGNPSWDNAALNAIEKTAKVPLDDGKVWSPMIIELSPQTLLGQ</sequence>
<dbReference type="GO" id="GO:0016020">
    <property type="term" value="C:membrane"/>
    <property type="evidence" value="ECO:0007669"/>
    <property type="project" value="UniProtKB-SubCell"/>
</dbReference>
<reference evidence="6 7" key="1">
    <citation type="submission" date="2017-01" db="EMBL/GenBank/DDBJ databases">
        <authorList>
            <person name="Mah S.A."/>
            <person name="Swanson W.J."/>
            <person name="Moy G.W."/>
            <person name="Vacquier V.D."/>
        </authorList>
    </citation>
    <scope>NUCLEOTIDE SEQUENCE [LARGE SCALE GENOMIC DNA]</scope>
    <source>
        <strain evidence="6 7">DSM 22694</strain>
    </source>
</reference>
<proteinExistence type="predicted"/>
<keyword evidence="2" id="KW-0812">Transmembrane</keyword>
<feature type="compositionally biased region" description="Polar residues" evidence="5">
    <location>
        <begin position="220"/>
        <end position="230"/>
    </location>
</feature>
<dbReference type="EMBL" id="CP019239">
    <property type="protein sequence ID" value="APW43238.1"/>
    <property type="molecule type" value="Genomic_DNA"/>
</dbReference>
<dbReference type="STRING" id="1484693.RS694_12350"/>
<dbReference type="SUPFAM" id="SSF74653">
    <property type="entry name" value="TolA/TonB C-terminal domain"/>
    <property type="match status" value="1"/>
</dbReference>
<organism evidence="6 7">
    <name type="scientific">Rhodoferax saidenbachensis</name>
    <dbReference type="NCBI Taxonomy" id="1484693"/>
    <lineage>
        <taxon>Bacteria</taxon>
        <taxon>Pseudomonadati</taxon>
        <taxon>Pseudomonadota</taxon>
        <taxon>Betaproteobacteria</taxon>
        <taxon>Burkholderiales</taxon>
        <taxon>Comamonadaceae</taxon>
        <taxon>Rhodoferax</taxon>
    </lineage>
</organism>
<dbReference type="NCBIfam" id="TIGR02794">
    <property type="entry name" value="tolA_full"/>
    <property type="match status" value="1"/>
</dbReference>
<evidence type="ECO:0000256" key="1">
    <source>
        <dbReference type="ARBA" id="ARBA00004167"/>
    </source>
</evidence>
<dbReference type="GO" id="GO:0019534">
    <property type="term" value="F:toxin transmembrane transporter activity"/>
    <property type="evidence" value="ECO:0007669"/>
    <property type="project" value="InterPro"/>
</dbReference>
<dbReference type="eggNOG" id="COG0810">
    <property type="taxonomic scope" value="Bacteria"/>
</dbReference>
<feature type="compositionally biased region" description="Basic and acidic residues" evidence="5">
    <location>
        <begin position="179"/>
        <end position="196"/>
    </location>
</feature>
<feature type="compositionally biased region" description="Basic and acidic residues" evidence="5">
    <location>
        <begin position="138"/>
        <end position="172"/>
    </location>
</feature>
<dbReference type="NCBIfam" id="TIGR01352">
    <property type="entry name" value="tonB_Cterm"/>
    <property type="match status" value="1"/>
</dbReference>
<dbReference type="InterPro" id="IPR006260">
    <property type="entry name" value="TonB/TolA_C"/>
</dbReference>
<feature type="compositionally biased region" description="Pro residues" evidence="5">
    <location>
        <begin position="74"/>
        <end position="103"/>
    </location>
</feature>
<dbReference type="Pfam" id="PF13103">
    <property type="entry name" value="TonB_2"/>
    <property type="match status" value="1"/>
</dbReference>
<keyword evidence="3" id="KW-1133">Transmembrane helix</keyword>
<evidence type="ECO:0000313" key="7">
    <source>
        <dbReference type="Proteomes" id="UP000186110"/>
    </source>
</evidence>
<evidence type="ECO:0000256" key="5">
    <source>
        <dbReference type="SAM" id="MobiDB-lite"/>
    </source>
</evidence>
<feature type="region of interest" description="Disordered" evidence="5">
    <location>
        <begin position="138"/>
        <end position="230"/>
    </location>
</feature>
<keyword evidence="7" id="KW-1185">Reference proteome</keyword>